<protein>
    <recommendedName>
        <fullName evidence="2 7">Ubiquitin-like modifier-activating enzyme ATG7</fullName>
    </recommendedName>
    <alternativeName>
        <fullName evidence="7">Autophagy-related protein 7</fullName>
    </alternativeName>
</protein>
<keyword evidence="4 7" id="KW-0653">Protein transport</keyword>
<dbReference type="GO" id="GO:0032446">
    <property type="term" value="P:protein modification by small protein conjugation"/>
    <property type="evidence" value="ECO:0007669"/>
    <property type="project" value="TreeGrafter"/>
</dbReference>
<dbReference type="CDD" id="cd01486">
    <property type="entry name" value="Apg7"/>
    <property type="match status" value="1"/>
</dbReference>
<sequence length="698" mass="75857">MAALQFSPFTSQVSPQLWHQLSKLKIDVLKLSQDSIDLKATYGAGRTIVDRESGKDIGMGCMLSASGDGFLKDRFAPAANVAIASGAVINYNTIEEFKDSNKKALFSQTADQIWASFDTDEPQISRFLLITFADLKKYKFFYWFAFPAFVPADAWTVKESGGLASAESVFGTEKLEKIADVLPAHPSAFLLKECENGTFETAPLSKYAAFFKEVPEDVRTIGFLDPSSDPQSPGWPLLNILAYLFHLTPTHKSHRVLAWRDSVVPAAGSPASAWKSRFATVVASPNSVPGVRPSAVGWERNAQGKLAPRMADLGSSMDPLQLAEQACALNLKLMRWRILPELQLETVADTKCLLLGAGTLGCYVARTLMAWGVKKISLLDSSRVSFSNPVRQPLFEFEDCLDGGKPKAECAAARLKKIYPGVDANGYSMSIPMPGHPIPKEAVAQAKKDVELLEKLIDEHDVVFLLMDSRESRWLPSIIAASKNKIVMNAALGFDTFVVMRHGPRATSFPASHTGIRLGCYYCNDIVAPKDSLTDRTLDQMCTVTRPGLASIASSTCVELLVSMLQHPQGLHAPAPPVTTNAAAASTTADVGANEDGSGGGGEGTSILGLVPHQIRGYLGQFRNLLVTGQQFERCTGCSEKVIQAYEKEGFPMLLQAFNEESYLERLTGLDKLYEESEAALANADWGEQGGNSDEDDF</sequence>
<dbReference type="GO" id="GO:0006995">
    <property type="term" value="P:cellular response to nitrogen starvation"/>
    <property type="evidence" value="ECO:0007669"/>
    <property type="project" value="TreeGrafter"/>
</dbReference>
<dbReference type="InterPro" id="IPR045886">
    <property type="entry name" value="ThiF/MoeB/HesA"/>
</dbReference>
<evidence type="ECO:0000256" key="2">
    <source>
        <dbReference type="ARBA" id="ARBA00017647"/>
    </source>
</evidence>
<dbReference type="EMBL" id="KN824283">
    <property type="protein sequence ID" value="KIM30916.1"/>
    <property type="molecule type" value="Genomic_DNA"/>
</dbReference>
<dbReference type="GO" id="GO:0034727">
    <property type="term" value="P:piecemeal microautophagy of the nucleus"/>
    <property type="evidence" value="ECO:0007669"/>
    <property type="project" value="TreeGrafter"/>
</dbReference>
<dbReference type="GO" id="GO:0000422">
    <property type="term" value="P:autophagy of mitochondrion"/>
    <property type="evidence" value="ECO:0007669"/>
    <property type="project" value="TreeGrafter"/>
</dbReference>
<dbReference type="SUPFAM" id="SSF69572">
    <property type="entry name" value="Activating enzymes of the ubiquitin-like proteins"/>
    <property type="match status" value="1"/>
</dbReference>
<comment type="subunit">
    <text evidence="7">Homodimer.</text>
</comment>
<name>A0A0C3BHG3_SERVB</name>
<evidence type="ECO:0000256" key="3">
    <source>
        <dbReference type="ARBA" id="ARBA00022448"/>
    </source>
</evidence>
<evidence type="ECO:0000256" key="4">
    <source>
        <dbReference type="ARBA" id="ARBA00022927"/>
    </source>
</evidence>
<dbReference type="InterPro" id="IPR032197">
    <property type="entry name" value="Atg7_N"/>
</dbReference>
<dbReference type="GO" id="GO:0000407">
    <property type="term" value="C:phagophore assembly site"/>
    <property type="evidence" value="ECO:0007669"/>
    <property type="project" value="UniProtKB-SubCell"/>
</dbReference>
<feature type="domain" description="THIF-type NAD/FAD binding fold" evidence="8">
    <location>
        <begin position="334"/>
        <end position="570"/>
    </location>
</feature>
<reference evidence="10 11" key="1">
    <citation type="submission" date="2014-04" db="EMBL/GenBank/DDBJ databases">
        <authorList>
            <consortium name="DOE Joint Genome Institute"/>
            <person name="Kuo A."/>
            <person name="Zuccaro A."/>
            <person name="Kohler A."/>
            <person name="Nagy L.G."/>
            <person name="Floudas D."/>
            <person name="Copeland A."/>
            <person name="Barry K.W."/>
            <person name="Cichocki N."/>
            <person name="Veneault-Fourrey C."/>
            <person name="LaButti K."/>
            <person name="Lindquist E.A."/>
            <person name="Lipzen A."/>
            <person name="Lundell T."/>
            <person name="Morin E."/>
            <person name="Murat C."/>
            <person name="Sun H."/>
            <person name="Tunlid A."/>
            <person name="Henrissat B."/>
            <person name="Grigoriev I.V."/>
            <person name="Hibbett D.S."/>
            <person name="Martin F."/>
            <person name="Nordberg H.P."/>
            <person name="Cantor M.N."/>
            <person name="Hua S.X."/>
        </authorList>
    </citation>
    <scope>NUCLEOTIDE SEQUENCE [LARGE SCALE GENOMIC DNA]</scope>
    <source>
        <strain evidence="10 11">MAFF 305830</strain>
    </source>
</reference>
<evidence type="ECO:0000313" key="10">
    <source>
        <dbReference type="EMBL" id="KIM30916.1"/>
    </source>
</evidence>
<dbReference type="GO" id="GO:0000045">
    <property type="term" value="P:autophagosome assembly"/>
    <property type="evidence" value="ECO:0007669"/>
    <property type="project" value="TreeGrafter"/>
</dbReference>
<keyword evidence="5 7" id="KW-0072">Autophagy</keyword>
<keyword evidence="7" id="KW-0833">Ubl conjugation pathway</keyword>
<dbReference type="GO" id="GO:0015031">
    <property type="term" value="P:protein transport"/>
    <property type="evidence" value="ECO:0007669"/>
    <property type="project" value="UniProtKB-UniRule"/>
</dbReference>
<dbReference type="InterPro" id="IPR042522">
    <property type="entry name" value="Atg7_N_1"/>
</dbReference>
<dbReference type="FunFam" id="3.40.50.720:FF:000243">
    <property type="entry name" value="Ubiquitin-like modifier-activating enzyme ATG7"/>
    <property type="match status" value="1"/>
</dbReference>
<dbReference type="Gene3D" id="3.40.140.100">
    <property type="entry name" value="Ubiquitin-like modifier-activating enzyme ATG7 C-terminal domain"/>
    <property type="match status" value="1"/>
</dbReference>
<evidence type="ECO:0000256" key="1">
    <source>
        <dbReference type="ARBA" id="ARBA00010931"/>
    </source>
</evidence>
<accession>A0A0C3BHG3</accession>
<dbReference type="Proteomes" id="UP000054097">
    <property type="component" value="Unassembled WGS sequence"/>
</dbReference>
<evidence type="ECO:0000256" key="6">
    <source>
        <dbReference type="PIRSR" id="PIRSR606285-1"/>
    </source>
</evidence>
<dbReference type="Pfam" id="PF16420">
    <property type="entry name" value="ATG7_N"/>
    <property type="match status" value="1"/>
</dbReference>
<evidence type="ECO:0000259" key="8">
    <source>
        <dbReference type="Pfam" id="PF00899"/>
    </source>
</evidence>
<dbReference type="PANTHER" id="PTHR10953">
    <property type="entry name" value="UBIQUITIN-ACTIVATING ENZYME E1"/>
    <property type="match status" value="1"/>
</dbReference>
<comment type="function">
    <text evidence="7">E1-like activating enzyme involved in the 2 ubiquitin-like systems required for cytoplasm to vacuole transport (Cvt) and autophagy. Activates ATG12 for its conjugation with ATG5 and ATG8 for its conjugation with phosphatidylethanolamine. Both systems are needed for the ATG8 association to Cvt vesicles and autophagosomes membranes. Autophagy is essential for maintenance of amino acid levels and protein synthesis under nitrogen starvation. Required for selective autophagic degradation of the nucleus (nucleophagy) as well as for mitophagy which contributes to regulate mitochondrial quantity and quality by eliminating the mitochondria to a basal level to fulfill cellular energy requirements and preventing excess ROS production.</text>
</comment>
<organism evidence="10 11">
    <name type="scientific">Serendipita vermifera MAFF 305830</name>
    <dbReference type="NCBI Taxonomy" id="933852"/>
    <lineage>
        <taxon>Eukaryota</taxon>
        <taxon>Fungi</taxon>
        <taxon>Dikarya</taxon>
        <taxon>Basidiomycota</taxon>
        <taxon>Agaricomycotina</taxon>
        <taxon>Agaricomycetes</taxon>
        <taxon>Sebacinales</taxon>
        <taxon>Serendipitaceae</taxon>
        <taxon>Serendipita</taxon>
    </lineage>
</organism>
<dbReference type="OrthoDB" id="338614at2759"/>
<dbReference type="Gene3D" id="3.40.50.720">
    <property type="entry name" value="NAD(P)-binding Rossmann-like Domain"/>
    <property type="match status" value="1"/>
</dbReference>
<dbReference type="NCBIfam" id="TIGR01381">
    <property type="entry name" value="E1_like_apg7"/>
    <property type="match status" value="1"/>
</dbReference>
<feature type="domain" description="Ubiquitin-like modifier-activating enzyme Atg7 N-terminal" evidence="9">
    <location>
        <begin position="4"/>
        <end position="317"/>
    </location>
</feature>
<proteinExistence type="inferred from homology"/>
<keyword evidence="11" id="KW-1185">Reference proteome</keyword>
<evidence type="ECO:0000256" key="7">
    <source>
        <dbReference type="RuleBase" id="RU366022"/>
    </source>
</evidence>
<evidence type="ECO:0000313" key="11">
    <source>
        <dbReference type="Proteomes" id="UP000054097"/>
    </source>
</evidence>
<dbReference type="InterPro" id="IPR035985">
    <property type="entry name" value="Ubiquitin-activating_enz"/>
</dbReference>
<dbReference type="PANTHER" id="PTHR10953:SF3">
    <property type="entry name" value="UBIQUITIN-LIKE MODIFIER-ACTIVATING ENZYME ATG7"/>
    <property type="match status" value="1"/>
</dbReference>
<dbReference type="InterPro" id="IPR006285">
    <property type="entry name" value="Atg7"/>
</dbReference>
<keyword evidence="3 7" id="KW-0813">Transport</keyword>
<gene>
    <name evidence="10" type="ORF">M408DRAFT_272509</name>
</gene>
<comment type="subcellular location">
    <subcellularLocation>
        <location evidence="7">Cytoplasm</location>
    </subcellularLocation>
    <subcellularLocation>
        <location evidence="7">Preautophagosomal structure</location>
    </subcellularLocation>
</comment>
<feature type="active site" description="Glycyl thioester intermediate" evidence="6">
    <location>
        <position position="542"/>
    </location>
</feature>
<dbReference type="GO" id="GO:0019779">
    <property type="term" value="F:Atg8 activating enzyme activity"/>
    <property type="evidence" value="ECO:0007669"/>
    <property type="project" value="TreeGrafter"/>
</dbReference>
<dbReference type="InterPro" id="IPR000594">
    <property type="entry name" value="ThiF_NAD_FAD-bd"/>
</dbReference>
<evidence type="ECO:0000259" key="9">
    <source>
        <dbReference type="Pfam" id="PF16420"/>
    </source>
</evidence>
<dbReference type="GO" id="GO:0019778">
    <property type="term" value="F:Atg12 activating enzyme activity"/>
    <property type="evidence" value="ECO:0007669"/>
    <property type="project" value="TreeGrafter"/>
</dbReference>
<keyword evidence="7" id="KW-0963">Cytoplasm</keyword>
<reference evidence="11" key="2">
    <citation type="submission" date="2015-01" db="EMBL/GenBank/DDBJ databases">
        <title>Evolutionary Origins and Diversification of the Mycorrhizal Mutualists.</title>
        <authorList>
            <consortium name="DOE Joint Genome Institute"/>
            <consortium name="Mycorrhizal Genomics Consortium"/>
            <person name="Kohler A."/>
            <person name="Kuo A."/>
            <person name="Nagy L.G."/>
            <person name="Floudas D."/>
            <person name="Copeland A."/>
            <person name="Barry K.W."/>
            <person name="Cichocki N."/>
            <person name="Veneault-Fourrey C."/>
            <person name="LaButti K."/>
            <person name="Lindquist E.A."/>
            <person name="Lipzen A."/>
            <person name="Lundell T."/>
            <person name="Morin E."/>
            <person name="Murat C."/>
            <person name="Riley R."/>
            <person name="Ohm R."/>
            <person name="Sun H."/>
            <person name="Tunlid A."/>
            <person name="Henrissat B."/>
            <person name="Grigoriev I.V."/>
            <person name="Hibbett D.S."/>
            <person name="Martin F."/>
        </authorList>
    </citation>
    <scope>NUCLEOTIDE SEQUENCE [LARGE SCALE GENOMIC DNA]</scope>
    <source>
        <strain evidence="11">MAFF 305830</strain>
    </source>
</reference>
<comment type="similarity">
    <text evidence="1 7">Belongs to the ATG7 family.</text>
</comment>
<dbReference type="Gene3D" id="3.40.140.70">
    <property type="entry name" value="Ubiquitin-like modifier-activating enzyme ATG7 N-terminal domain"/>
    <property type="match status" value="1"/>
</dbReference>
<dbReference type="Pfam" id="PF00899">
    <property type="entry name" value="ThiF"/>
    <property type="match status" value="1"/>
</dbReference>
<dbReference type="STRING" id="933852.A0A0C3BHG3"/>
<dbReference type="AlphaFoldDB" id="A0A0C3BHG3"/>
<dbReference type="InterPro" id="IPR042523">
    <property type="entry name" value="Atg7_N_2"/>
</dbReference>
<dbReference type="HOGENOM" id="CLU_012998_2_1_1"/>
<evidence type="ECO:0000256" key="5">
    <source>
        <dbReference type="ARBA" id="ARBA00023006"/>
    </source>
</evidence>